<feature type="chain" id="PRO_5043126094" evidence="2">
    <location>
        <begin position="19"/>
        <end position="102"/>
    </location>
</feature>
<protein>
    <submittedName>
        <fullName evidence="5">Secreted protein</fullName>
    </submittedName>
</protein>
<feature type="region of interest" description="Disordered" evidence="1">
    <location>
        <begin position="36"/>
        <end position="56"/>
    </location>
</feature>
<reference evidence="5" key="1">
    <citation type="submission" date="2017-02" db="UniProtKB">
        <authorList>
            <consortium name="WormBaseParasite"/>
        </authorList>
    </citation>
    <scope>IDENTIFICATION</scope>
</reference>
<evidence type="ECO:0000256" key="1">
    <source>
        <dbReference type="SAM" id="MobiDB-lite"/>
    </source>
</evidence>
<dbReference type="AlphaFoldDB" id="A0A0N4YSM5"/>
<evidence type="ECO:0000313" key="4">
    <source>
        <dbReference type="Proteomes" id="UP000271162"/>
    </source>
</evidence>
<feature type="compositionally biased region" description="Basic and acidic residues" evidence="1">
    <location>
        <begin position="39"/>
        <end position="56"/>
    </location>
</feature>
<evidence type="ECO:0000313" key="5">
    <source>
        <dbReference type="WBParaSite" id="NBR_0002024701-mRNA-1"/>
    </source>
</evidence>
<organism evidence="5">
    <name type="scientific">Nippostrongylus brasiliensis</name>
    <name type="common">Rat hookworm</name>
    <dbReference type="NCBI Taxonomy" id="27835"/>
    <lineage>
        <taxon>Eukaryota</taxon>
        <taxon>Metazoa</taxon>
        <taxon>Ecdysozoa</taxon>
        <taxon>Nematoda</taxon>
        <taxon>Chromadorea</taxon>
        <taxon>Rhabditida</taxon>
        <taxon>Rhabditina</taxon>
        <taxon>Rhabditomorpha</taxon>
        <taxon>Strongyloidea</taxon>
        <taxon>Heligmosomidae</taxon>
        <taxon>Nippostrongylus</taxon>
    </lineage>
</organism>
<reference evidence="3 4" key="2">
    <citation type="submission" date="2018-11" db="EMBL/GenBank/DDBJ databases">
        <authorList>
            <consortium name="Pathogen Informatics"/>
        </authorList>
    </citation>
    <scope>NUCLEOTIDE SEQUENCE [LARGE SCALE GENOMIC DNA]</scope>
</reference>
<accession>A0A0N4YSM5</accession>
<keyword evidence="2" id="KW-0732">Signal</keyword>
<proteinExistence type="predicted"/>
<dbReference type="Proteomes" id="UP000271162">
    <property type="component" value="Unassembled WGS sequence"/>
</dbReference>
<gene>
    <name evidence="3" type="ORF">NBR_LOCUS20248</name>
</gene>
<dbReference type="WBParaSite" id="NBR_0002024701-mRNA-1">
    <property type="protein sequence ID" value="NBR_0002024701-mRNA-1"/>
    <property type="gene ID" value="NBR_0002024701"/>
</dbReference>
<evidence type="ECO:0000313" key="3">
    <source>
        <dbReference type="EMBL" id="VDL83985.1"/>
    </source>
</evidence>
<name>A0A0N4YSM5_NIPBR</name>
<dbReference type="EMBL" id="UYSL01024950">
    <property type="protein sequence ID" value="VDL83985.1"/>
    <property type="molecule type" value="Genomic_DNA"/>
</dbReference>
<evidence type="ECO:0000256" key="2">
    <source>
        <dbReference type="SAM" id="SignalP"/>
    </source>
</evidence>
<keyword evidence="4" id="KW-1185">Reference proteome</keyword>
<sequence>MHWLRCLMSLIVVGDVVVLPARRRHYRTLAALPDTRSYSPEHQHPELRPATRPADDDKTEFVRREWTETVYKKVRTYSEFCLKTRNTVGLVLCVDYRYWRVC</sequence>
<feature type="signal peptide" evidence="2">
    <location>
        <begin position="1"/>
        <end position="18"/>
    </location>
</feature>
<dbReference type="OMA" id="RTYSEFC"/>